<name>A0A1H7IA19_9GAMM</name>
<keyword evidence="1" id="KW-1133">Transmembrane helix</keyword>
<evidence type="ECO:0000256" key="1">
    <source>
        <dbReference type="SAM" id="Phobius"/>
    </source>
</evidence>
<protein>
    <recommendedName>
        <fullName evidence="4">Transmembrane protein</fullName>
    </recommendedName>
</protein>
<evidence type="ECO:0008006" key="4">
    <source>
        <dbReference type="Google" id="ProtNLM"/>
    </source>
</evidence>
<reference evidence="2 3" key="1">
    <citation type="submission" date="2016-10" db="EMBL/GenBank/DDBJ databases">
        <authorList>
            <person name="de Groot N.N."/>
        </authorList>
    </citation>
    <scope>NUCLEOTIDE SEQUENCE [LARGE SCALE GENOMIC DNA]</scope>
    <source>
        <strain evidence="2 3">JCM 19513</strain>
    </source>
</reference>
<gene>
    <name evidence="2" type="ORF">SAMN05216214_103240</name>
</gene>
<accession>A0A1H7IA19</accession>
<sequence>MPHANPSETTPSLWRGRLQLLALVGVAVLPMVLATAMYYGDFFVPQSRSHHGELVSPGLTLQDLGLSNPQEGEGRWQLLVTAPQACDSDCERLLYLSRQIHIGLGREANRAAHTLVVAAADTQQQAQWRTDDPKLQIIQHSLPSKGPQGAASELWLVDPHGNLVLRYGADTEGKPVLNDLRHLLKLSNIG</sequence>
<proteinExistence type="predicted"/>
<dbReference type="EMBL" id="FOAS01000003">
    <property type="protein sequence ID" value="SEK59278.1"/>
    <property type="molecule type" value="Genomic_DNA"/>
</dbReference>
<evidence type="ECO:0000313" key="2">
    <source>
        <dbReference type="EMBL" id="SEK59278.1"/>
    </source>
</evidence>
<keyword evidence="3" id="KW-1185">Reference proteome</keyword>
<keyword evidence="1" id="KW-0472">Membrane</keyword>
<dbReference type="AlphaFoldDB" id="A0A1H7IA19"/>
<feature type="transmembrane region" description="Helical" evidence="1">
    <location>
        <begin position="20"/>
        <end position="40"/>
    </location>
</feature>
<dbReference type="STRING" id="1429083.GCA_001885685_00759"/>
<dbReference type="RefSeq" id="WP_074865497.1">
    <property type="nucleotide sequence ID" value="NZ_FOAS01000003.1"/>
</dbReference>
<evidence type="ECO:0000313" key="3">
    <source>
        <dbReference type="Proteomes" id="UP000185766"/>
    </source>
</evidence>
<keyword evidence="1" id="KW-0812">Transmembrane</keyword>
<organism evidence="2 3">
    <name type="scientific">Atopomonas hussainii</name>
    <dbReference type="NCBI Taxonomy" id="1429083"/>
    <lineage>
        <taxon>Bacteria</taxon>
        <taxon>Pseudomonadati</taxon>
        <taxon>Pseudomonadota</taxon>
        <taxon>Gammaproteobacteria</taxon>
        <taxon>Pseudomonadales</taxon>
        <taxon>Pseudomonadaceae</taxon>
        <taxon>Atopomonas</taxon>
    </lineage>
</organism>
<dbReference type="Proteomes" id="UP000185766">
    <property type="component" value="Unassembled WGS sequence"/>
</dbReference>